<dbReference type="AlphaFoldDB" id="A0A0X3PQC9"/>
<reference evidence="2" key="1">
    <citation type="submission" date="2016-01" db="EMBL/GenBank/DDBJ databases">
        <title>Reference transcriptome for the parasite Schistocephalus solidus: insights into the molecular evolution of parasitism.</title>
        <authorList>
            <person name="Hebert F.O."/>
            <person name="Grambauer S."/>
            <person name="Barber I."/>
            <person name="Landry C.R."/>
            <person name="Aubin-Horth N."/>
        </authorList>
    </citation>
    <scope>NUCLEOTIDE SEQUENCE</scope>
</reference>
<evidence type="ECO:0000313" key="2">
    <source>
        <dbReference type="EMBL" id="JAP54155.1"/>
    </source>
</evidence>
<gene>
    <name evidence="2" type="ORF">TR136921</name>
</gene>
<organism evidence="2">
    <name type="scientific">Schistocephalus solidus</name>
    <name type="common">Tapeworm</name>
    <dbReference type="NCBI Taxonomy" id="70667"/>
    <lineage>
        <taxon>Eukaryota</taxon>
        <taxon>Metazoa</taxon>
        <taxon>Spiralia</taxon>
        <taxon>Lophotrochozoa</taxon>
        <taxon>Platyhelminthes</taxon>
        <taxon>Cestoda</taxon>
        <taxon>Eucestoda</taxon>
        <taxon>Diphyllobothriidea</taxon>
        <taxon>Diphyllobothriidae</taxon>
        <taxon>Schistocephalus</taxon>
    </lineage>
</organism>
<feature type="compositionally biased region" description="Polar residues" evidence="1">
    <location>
        <begin position="79"/>
        <end position="88"/>
    </location>
</feature>
<name>A0A0X3PQC9_SCHSO</name>
<protein>
    <submittedName>
        <fullName evidence="2">Uncharacterized protein</fullName>
    </submittedName>
</protein>
<feature type="non-terminal residue" evidence="2">
    <location>
        <position position="150"/>
    </location>
</feature>
<proteinExistence type="predicted"/>
<feature type="compositionally biased region" description="Basic and acidic residues" evidence="1">
    <location>
        <begin position="54"/>
        <end position="64"/>
    </location>
</feature>
<feature type="region of interest" description="Disordered" evidence="1">
    <location>
        <begin position="54"/>
        <end position="90"/>
    </location>
</feature>
<dbReference type="EMBL" id="GEEE01009070">
    <property type="protein sequence ID" value="JAP54155.1"/>
    <property type="molecule type" value="Transcribed_RNA"/>
</dbReference>
<accession>A0A0X3PQC9</accession>
<sequence>MPVTNHCTTTVSDMSDISSSVWSSDTSGDKAIAPPWKILDGTLNCENSGDVRKCSGDQPYESRPHPPQSHCGDVGEYQRGQQEYSSTRQCEKELLERSKGSAVLEHIPSTKDQLARQNSQHGKDWRKERASLKELVLNQQSKIISLLERI</sequence>
<evidence type="ECO:0000256" key="1">
    <source>
        <dbReference type="SAM" id="MobiDB-lite"/>
    </source>
</evidence>